<reference evidence="2 3" key="1">
    <citation type="submission" date="2022-12" db="EMBL/GenBank/DDBJ databases">
        <title>Chromosome-level genome assembly of true bugs.</title>
        <authorList>
            <person name="Ma L."/>
            <person name="Li H."/>
        </authorList>
    </citation>
    <scope>NUCLEOTIDE SEQUENCE [LARGE SCALE GENOMIC DNA]</scope>
    <source>
        <strain evidence="2">Lab_2022b</strain>
    </source>
</reference>
<dbReference type="PANTHER" id="PTHR31061">
    <property type="entry name" value="LD22376P"/>
    <property type="match status" value="1"/>
</dbReference>
<keyword evidence="1" id="KW-0812">Transmembrane</keyword>
<feature type="transmembrane region" description="Helical" evidence="1">
    <location>
        <begin position="260"/>
        <end position="280"/>
    </location>
</feature>
<dbReference type="EMBL" id="JAPXFL010000005">
    <property type="protein sequence ID" value="KAK9506947.1"/>
    <property type="molecule type" value="Genomic_DNA"/>
</dbReference>
<keyword evidence="3" id="KW-1185">Reference proteome</keyword>
<evidence type="ECO:0000256" key="1">
    <source>
        <dbReference type="SAM" id="Phobius"/>
    </source>
</evidence>
<feature type="transmembrane region" description="Helical" evidence="1">
    <location>
        <begin position="195"/>
        <end position="211"/>
    </location>
</feature>
<feature type="transmembrane region" description="Helical" evidence="1">
    <location>
        <begin position="450"/>
        <end position="469"/>
    </location>
</feature>
<gene>
    <name evidence="2" type="ORF">O3M35_008791</name>
</gene>
<sequence>MDAVRLRCGHRKMLYDEACLHIQNFAQNMVNIQYQITECYKCSFLPFMDIYDAQIKKQIVKTTYGTNFRFNFDNNYVDRLLYFEQHGHYGINILQSNVSEHFTISPPNNANTPLYSLLWALFIGIILWNVGFFIMKCTPLYSRLFQPYLIVNEAENDLGAVAPSRSENTSPLFFFNEPDVNHEIHIERRIKSLDVFRGITITLMLFVNYGGGKYWIFQHSPWNGITIADVIFPWFAWIMGASLILSINSHLRNSVTKKKIFMKVILRSITIFVIGIVLNSMNNNNVETLRFLGVLQRLSLAYMFVAVLETFFLTRPVRYYISGRIRKVEEWLYCWIQCIVMVCLVGTYYCFVSYLNVPGCPKGYLGPGGLHMNGSFANCTGGAVGYVDRIFLNNHLYNGTLVSSVYHNELPFDPEGLLGTLTTAFTVFMGAHASRIILCYRTPNGRLTRWLIIAIILGLLGGHFCGWSKEEGSMPLNKNLWSISFAFVTSSLAFLLKSILFYIVDYQSWWSGAPFHQMGKSAILVYIGHIITKDTIPWNFKPLDYSTHSTVLWMNVWSTSLWIIIAVILDVCNIHVRI</sequence>
<name>A0AAW1D7G6_9HEMI</name>
<feature type="transmembrane region" description="Helical" evidence="1">
    <location>
        <begin position="515"/>
        <end position="532"/>
    </location>
</feature>
<feature type="transmembrane region" description="Helical" evidence="1">
    <location>
        <begin position="300"/>
        <end position="321"/>
    </location>
</feature>
<comment type="caution">
    <text evidence="2">The sequence shown here is derived from an EMBL/GenBank/DDBJ whole genome shotgun (WGS) entry which is preliminary data.</text>
</comment>
<dbReference type="EMBL" id="JAPXFL010000005">
    <property type="protein sequence ID" value="KAK9506946.1"/>
    <property type="molecule type" value="Genomic_DNA"/>
</dbReference>
<protein>
    <recommendedName>
        <fullName evidence="4">Heparan-alpha-glucosaminide N-acetyltransferase</fullName>
    </recommendedName>
</protein>
<feature type="transmembrane region" description="Helical" evidence="1">
    <location>
        <begin position="231"/>
        <end position="248"/>
    </location>
</feature>
<evidence type="ECO:0000313" key="2">
    <source>
        <dbReference type="EMBL" id="KAK9506946.1"/>
    </source>
</evidence>
<dbReference type="PANTHER" id="PTHR31061:SF24">
    <property type="entry name" value="LD22376P"/>
    <property type="match status" value="1"/>
</dbReference>
<evidence type="ECO:0000313" key="3">
    <source>
        <dbReference type="Proteomes" id="UP001461498"/>
    </source>
</evidence>
<organism evidence="2 3">
    <name type="scientific">Rhynocoris fuscipes</name>
    <dbReference type="NCBI Taxonomy" id="488301"/>
    <lineage>
        <taxon>Eukaryota</taxon>
        <taxon>Metazoa</taxon>
        <taxon>Ecdysozoa</taxon>
        <taxon>Arthropoda</taxon>
        <taxon>Hexapoda</taxon>
        <taxon>Insecta</taxon>
        <taxon>Pterygota</taxon>
        <taxon>Neoptera</taxon>
        <taxon>Paraneoptera</taxon>
        <taxon>Hemiptera</taxon>
        <taxon>Heteroptera</taxon>
        <taxon>Panheteroptera</taxon>
        <taxon>Cimicomorpha</taxon>
        <taxon>Reduviidae</taxon>
        <taxon>Harpactorinae</taxon>
        <taxon>Harpactorini</taxon>
        <taxon>Rhynocoris</taxon>
    </lineage>
</organism>
<feature type="transmembrane region" description="Helical" evidence="1">
    <location>
        <begin position="114"/>
        <end position="135"/>
    </location>
</feature>
<feature type="transmembrane region" description="Helical" evidence="1">
    <location>
        <begin position="552"/>
        <end position="572"/>
    </location>
</feature>
<accession>A0AAW1D7G6</accession>
<keyword evidence="1" id="KW-0472">Membrane</keyword>
<proteinExistence type="predicted"/>
<dbReference type="Proteomes" id="UP001461498">
    <property type="component" value="Unassembled WGS sequence"/>
</dbReference>
<feature type="transmembrane region" description="Helical" evidence="1">
    <location>
        <begin position="333"/>
        <end position="355"/>
    </location>
</feature>
<dbReference type="AlphaFoldDB" id="A0AAW1D7G6"/>
<evidence type="ECO:0008006" key="4">
    <source>
        <dbReference type="Google" id="ProtNLM"/>
    </source>
</evidence>
<feature type="transmembrane region" description="Helical" evidence="1">
    <location>
        <begin position="417"/>
        <end position="438"/>
    </location>
</feature>
<keyword evidence="1" id="KW-1133">Transmembrane helix</keyword>
<feature type="transmembrane region" description="Helical" evidence="1">
    <location>
        <begin position="481"/>
        <end position="503"/>
    </location>
</feature>